<protein>
    <submittedName>
        <fullName evidence="2">Uncharacterized protein</fullName>
    </submittedName>
</protein>
<organism evidence="2 3">
    <name type="scientific">Leptospira interrogans str. UI 12758</name>
    <dbReference type="NCBI Taxonomy" id="1049938"/>
    <lineage>
        <taxon>Bacteria</taxon>
        <taxon>Pseudomonadati</taxon>
        <taxon>Spirochaetota</taxon>
        <taxon>Spirochaetia</taxon>
        <taxon>Leptospirales</taxon>
        <taxon>Leptospiraceae</taxon>
        <taxon>Leptospira</taxon>
    </lineage>
</organism>
<dbReference type="Proteomes" id="UP000001340">
    <property type="component" value="Unassembled WGS sequence"/>
</dbReference>
<evidence type="ECO:0000256" key="1">
    <source>
        <dbReference type="SAM" id="Phobius"/>
    </source>
</evidence>
<proteinExistence type="predicted"/>
<keyword evidence="1" id="KW-0472">Membrane</keyword>
<comment type="caution">
    <text evidence="2">The sequence shown here is derived from an EMBL/GenBank/DDBJ whole genome shotgun (WGS) entry which is preliminary data.</text>
</comment>
<keyword evidence="1" id="KW-0812">Transmembrane</keyword>
<reference evidence="2 3" key="1">
    <citation type="submission" date="2012-10" db="EMBL/GenBank/DDBJ databases">
        <authorList>
            <person name="Harkins D.M."/>
            <person name="Durkin A.S."/>
            <person name="Brinkac L.M."/>
            <person name="Haft D.H."/>
            <person name="Selengut J.D."/>
            <person name="Sanka R."/>
            <person name="DePew J."/>
            <person name="Purushe J."/>
            <person name="Chanthongthip A."/>
            <person name="Lattana O."/>
            <person name="Phetsouvanh R."/>
            <person name="Newton P.N."/>
            <person name="Vinetz J.M."/>
            <person name="Sutton G.G."/>
            <person name="Nierman W.C."/>
            <person name="Fouts D.E."/>
        </authorList>
    </citation>
    <scope>NUCLEOTIDE SEQUENCE [LARGE SCALE GENOMIC DNA]</scope>
    <source>
        <strain evidence="2 3">UI 12758</strain>
    </source>
</reference>
<dbReference type="AlphaFoldDB" id="A0A0E2DH02"/>
<gene>
    <name evidence="2" type="ORF">LEP1GSC105_3903</name>
</gene>
<accession>A0A0E2DH02</accession>
<evidence type="ECO:0000313" key="2">
    <source>
        <dbReference type="EMBL" id="EKR54925.1"/>
    </source>
</evidence>
<evidence type="ECO:0000313" key="3">
    <source>
        <dbReference type="Proteomes" id="UP000001340"/>
    </source>
</evidence>
<feature type="transmembrane region" description="Helical" evidence="1">
    <location>
        <begin position="6"/>
        <end position="30"/>
    </location>
</feature>
<sequence>MWELQLWNFLLPIPISIYNTKIIAVVPTFFSFTVKYRFVRVPTD</sequence>
<keyword evidence="1" id="KW-1133">Transmembrane helix</keyword>
<name>A0A0E2DH02_LEPIR</name>
<dbReference type="EMBL" id="AHNR02000040">
    <property type="protein sequence ID" value="EKR54925.1"/>
    <property type="molecule type" value="Genomic_DNA"/>
</dbReference>